<dbReference type="RefSeq" id="WP_395807680.1">
    <property type="nucleotide sequence ID" value="NZ_CP043494.1"/>
</dbReference>
<dbReference type="SUPFAM" id="SSF48452">
    <property type="entry name" value="TPR-like"/>
    <property type="match status" value="3"/>
</dbReference>
<feature type="repeat" description="TPR" evidence="3">
    <location>
        <begin position="1189"/>
        <end position="1222"/>
    </location>
</feature>
<dbReference type="Pfam" id="PF13432">
    <property type="entry name" value="TPR_16"/>
    <property type="match status" value="3"/>
</dbReference>
<feature type="repeat" description="TPR" evidence="3">
    <location>
        <begin position="1258"/>
        <end position="1291"/>
    </location>
</feature>
<feature type="compositionally biased region" description="Low complexity" evidence="4">
    <location>
        <begin position="301"/>
        <end position="318"/>
    </location>
</feature>
<feature type="repeat" description="TPR" evidence="3">
    <location>
        <begin position="744"/>
        <end position="777"/>
    </location>
</feature>
<dbReference type="InterPro" id="IPR019734">
    <property type="entry name" value="TPR_rpt"/>
</dbReference>
<keyword evidence="7" id="KW-1185">Reference proteome</keyword>
<dbReference type="PANTHER" id="PTHR45586:SF1">
    <property type="entry name" value="LIPOPOLYSACCHARIDE ASSEMBLY PROTEIN B"/>
    <property type="match status" value="1"/>
</dbReference>
<accession>A0ABY9X2G0</accession>
<feature type="repeat" description="TPR" evidence="3">
    <location>
        <begin position="1326"/>
        <end position="1359"/>
    </location>
</feature>
<dbReference type="PROSITE" id="PS50005">
    <property type="entry name" value="TPR"/>
    <property type="match status" value="7"/>
</dbReference>
<evidence type="ECO:0000313" key="7">
    <source>
        <dbReference type="Proteomes" id="UP001611383"/>
    </source>
</evidence>
<feature type="domain" description="Zinc finger/thioredoxin putative" evidence="5">
    <location>
        <begin position="1"/>
        <end position="36"/>
    </location>
</feature>
<feature type="repeat" description="TPR" evidence="3">
    <location>
        <begin position="1223"/>
        <end position="1256"/>
    </location>
</feature>
<dbReference type="SMART" id="SM00028">
    <property type="entry name" value="TPR"/>
    <property type="match status" value="12"/>
</dbReference>
<dbReference type="PROSITE" id="PS50293">
    <property type="entry name" value="TPR_REGION"/>
    <property type="match status" value="2"/>
</dbReference>
<dbReference type="Pfam" id="PF13717">
    <property type="entry name" value="Zn_ribbon_4"/>
    <property type="match status" value="1"/>
</dbReference>
<keyword evidence="2 3" id="KW-0802">TPR repeat</keyword>
<feature type="region of interest" description="Disordered" evidence="4">
    <location>
        <begin position="350"/>
        <end position="398"/>
    </location>
</feature>
<dbReference type="InterPro" id="IPR011723">
    <property type="entry name" value="Znf/thioredoxin_put"/>
</dbReference>
<evidence type="ECO:0000259" key="5">
    <source>
        <dbReference type="Pfam" id="PF13717"/>
    </source>
</evidence>
<evidence type="ECO:0000256" key="4">
    <source>
        <dbReference type="SAM" id="MobiDB-lite"/>
    </source>
</evidence>
<dbReference type="Pfam" id="PF14559">
    <property type="entry name" value="TPR_19"/>
    <property type="match status" value="3"/>
</dbReference>
<dbReference type="InterPro" id="IPR051012">
    <property type="entry name" value="CellSynth/LPSAsmb/PSIAsmb"/>
</dbReference>
<evidence type="ECO:0000256" key="1">
    <source>
        <dbReference type="ARBA" id="ARBA00022737"/>
    </source>
</evidence>
<protein>
    <submittedName>
        <fullName evidence="6">Tetratricopeptide repeat protein</fullName>
    </submittedName>
</protein>
<dbReference type="NCBIfam" id="TIGR02098">
    <property type="entry name" value="MJ0042_CXXC"/>
    <property type="match status" value="1"/>
</dbReference>
<sequence>MKVSCPSCQTNYNIDDKRIPPGGAKLKCARCQNTFPIRPAETVSTPAAVPLPGTAAPHSAAVPLPGATAPQADPYAAYDDFQRPAETETTRVVSMPLPTAAYRDNVAPPASQAIPLPGAAAPSTGEAIPLPGASDPYAGSAYPQSGGASDGYYGGNPYDAAPQADAFALPPPPAGNPYAQDPYAAAPQAGAIALPPPPADNPYASASDFGGDAAFGSYQPTTSEVDTFGLPSAQAADPYAAVPGADPYAAAPGADDPFGMPSAQAADPYAAVPGADDPFALPPAGAPGADDPFGLPPEPAADPYAAAPGADDPFALPPMAAAPATVDVGIDFSEPPPAAPMAPAAVGGFDDVDFGSPAPSIPDALEFDPSAPAQPGGDDLEADLSAPLPPPPAAGTADGLEMLSFIDDAAKDNGGNKPKANVRRFHVRRRSGKVFGPFEEGVVVKMLEDGQLLGNEDVSTDGDAWAPIGTVSIFASAIQKLMEGPGTPAIPAAAPPMPTAESGSKAGQPAATAANMERLNQLYGGRMAQVSVVDSTSRMEVILGHVKKRLPVVIAAASALAVLGVGFSFSATRYGAFGMKKFFPAQVKPGSQAYADVEAARKALLQDSFQGYKQAHTLTSKVLAGDEYPEVRAIWCQSVFYLQRRYSAANGGDLGRCRSEEEMSSLELLGEKNVEYTKYLAGNALASRDPSKALQLLQDAWSRESNQGDIELALLLAEAQAAKKDNAKAIDTLNRVLQKKPDLTKAHHALGDLYQAGGKADEAVKAYEAALKADATHLISAVELASVELLLRKDAQKGLEAAERALDEKQKSQLGPAELSHARTLKGIALFQLARLPEAEQELRAALDKDSPLLVKSYLARVLYAQRQFKDALPLYEAVAKAEPKNLEAMEGYITSLMTLGKLDDAQKVVQEAAKAFPNNARIEYLHGRVDELRDSNISAEEHYTRALKADAESLEARIALGRFHLRMRRIDQAKEQLEAVSAKAPDNALVQVALGELALAENDDARAREAFERAVGLDTHLAAAHFGLSQLALRAGDLGTAQKEADTALELDPHTLRGARLHRGTVLWRQGKLDDAIAELQQAKKEEPRSAAISITLGAVFFDKAHATEEGKSTTEVSNSLKEAEVSLMLALKSEPSNAEANFYMAQVKAAQQKLNPSKKSQGKKGDDAYAEAIDSMKIAVERAPTNAGYHYAFGVIYRDAKMLAEAIEQWKEAVKLEPKMADAHEALGKAYLERNEFDQAIAAFQATLKADPKRSSQASALIGDAHFSATRWREAARAYEQAVKGDPSLTSVYYKLGRAWSEQNQYTKAIEWLSKATTATPDNADSWHDLGYAYKEKGKKKEALKAFQEYLTRKPEAENRKEIEDEISFLE</sequence>
<proteinExistence type="predicted"/>
<dbReference type="Pfam" id="PF13174">
    <property type="entry name" value="TPR_6"/>
    <property type="match status" value="1"/>
</dbReference>
<dbReference type="Gene3D" id="1.25.40.10">
    <property type="entry name" value="Tetratricopeptide repeat domain"/>
    <property type="match status" value="4"/>
</dbReference>
<dbReference type="PANTHER" id="PTHR45586">
    <property type="entry name" value="TPR REPEAT-CONTAINING PROTEIN PA4667"/>
    <property type="match status" value="1"/>
</dbReference>
<reference evidence="6 7" key="1">
    <citation type="submission" date="2019-08" db="EMBL/GenBank/DDBJ databases">
        <title>Archangium and Cystobacter genomes.</title>
        <authorList>
            <person name="Chen I.-C.K."/>
            <person name="Wielgoss S."/>
        </authorList>
    </citation>
    <scope>NUCLEOTIDE SEQUENCE [LARGE SCALE GENOMIC DNA]</scope>
    <source>
        <strain evidence="6 7">Cbm 6</strain>
    </source>
</reference>
<name>A0ABY9X2G0_9BACT</name>
<dbReference type="Proteomes" id="UP001611383">
    <property type="component" value="Chromosome"/>
</dbReference>
<feature type="region of interest" description="Disordered" evidence="4">
    <location>
        <begin position="486"/>
        <end position="507"/>
    </location>
</feature>
<dbReference type="EMBL" id="CP043494">
    <property type="protein sequence ID" value="WNG49597.1"/>
    <property type="molecule type" value="Genomic_DNA"/>
</dbReference>
<feature type="region of interest" description="Disordered" evidence="4">
    <location>
        <begin position="269"/>
        <end position="318"/>
    </location>
</feature>
<evidence type="ECO:0000256" key="2">
    <source>
        <dbReference type="ARBA" id="ARBA00022803"/>
    </source>
</evidence>
<evidence type="ECO:0000313" key="6">
    <source>
        <dbReference type="EMBL" id="WNG49597.1"/>
    </source>
</evidence>
<feature type="repeat" description="TPR" evidence="3">
    <location>
        <begin position="1023"/>
        <end position="1056"/>
    </location>
</feature>
<evidence type="ECO:0000256" key="3">
    <source>
        <dbReference type="PROSITE-ProRule" id="PRU00339"/>
    </source>
</evidence>
<keyword evidence="1" id="KW-0677">Repeat</keyword>
<feature type="repeat" description="TPR" evidence="3">
    <location>
        <begin position="1292"/>
        <end position="1325"/>
    </location>
</feature>
<organism evidence="6 7">
    <name type="scientific">Archangium minus</name>
    <dbReference type="NCBI Taxonomy" id="83450"/>
    <lineage>
        <taxon>Bacteria</taxon>
        <taxon>Pseudomonadati</taxon>
        <taxon>Myxococcota</taxon>
        <taxon>Myxococcia</taxon>
        <taxon>Myxococcales</taxon>
        <taxon>Cystobacterineae</taxon>
        <taxon>Archangiaceae</taxon>
        <taxon>Archangium</taxon>
    </lineage>
</organism>
<dbReference type="InterPro" id="IPR011990">
    <property type="entry name" value="TPR-like_helical_dom_sf"/>
</dbReference>
<gene>
    <name evidence="6" type="ORF">F0U60_39855</name>
</gene>